<dbReference type="Proteomes" id="UP000562045">
    <property type="component" value="Unassembled WGS sequence"/>
</dbReference>
<evidence type="ECO:0000256" key="2">
    <source>
        <dbReference type="ARBA" id="ARBA00022670"/>
    </source>
</evidence>
<sequence>MEEPARPAFPIGILRDLIRKWRFPRPGGIRPGEGGPRPDSKDAAERLRIQVGIVRRAFEEAGLPVSGGPVEGIEPPTDDADVHYLYRTGHALVRRRDFGKLEKYFSADENRERFTGRLEGRETRVPGLVLAALPARVDQRDDVLATLAELEESKVLERGSATPDHVVYVTPRGQLCPATEPETPRSRRATPWPPPKRSRTDVADKDRVRVSVVDTGLWVEALDSPESPWLEKGDVLADLDDVEVVDFDNIHPYAGHGTFVAGVISCLAPDTRVEVEGVLTKGGAVFELEIVEQLHQAINDDDHPQIISISAGTHTRDDFTSVAFEVLGTENKLAEREDVLIVAAAGNDSSNKPFWPAAFDWVVSVGSVDPDKKVSDFSNFGKDWVSIYARGRNLVNAFPKGTYTCHEPPNAGQVRQFDGLAQWSGTSFSTPIVTGLIAAEMRDNGLTARAAWDVVRQTAITEYDARIGEDIQIVGPLT</sequence>
<evidence type="ECO:0000313" key="9">
    <source>
        <dbReference type="Proteomes" id="UP000562045"/>
    </source>
</evidence>
<evidence type="ECO:0000256" key="6">
    <source>
        <dbReference type="SAM" id="MobiDB-lite"/>
    </source>
</evidence>
<name>A0A7Z0CNI5_9ACTN</name>
<dbReference type="PROSITE" id="PS51892">
    <property type="entry name" value="SUBTILASE"/>
    <property type="match status" value="1"/>
</dbReference>
<evidence type="ECO:0000256" key="5">
    <source>
        <dbReference type="PROSITE-ProRule" id="PRU01240"/>
    </source>
</evidence>
<dbReference type="PANTHER" id="PTHR43806">
    <property type="entry name" value="PEPTIDASE S8"/>
    <property type="match status" value="1"/>
</dbReference>
<dbReference type="AlphaFoldDB" id="A0A7Z0CNI5"/>
<dbReference type="RefSeq" id="WP_179648908.1">
    <property type="nucleotide sequence ID" value="NZ_JACBZM010000001.1"/>
</dbReference>
<dbReference type="GO" id="GO:0006508">
    <property type="term" value="P:proteolysis"/>
    <property type="evidence" value="ECO:0007669"/>
    <property type="project" value="UniProtKB-KW"/>
</dbReference>
<evidence type="ECO:0000259" key="7">
    <source>
        <dbReference type="Pfam" id="PF00082"/>
    </source>
</evidence>
<dbReference type="GO" id="GO:0004252">
    <property type="term" value="F:serine-type endopeptidase activity"/>
    <property type="evidence" value="ECO:0007669"/>
    <property type="project" value="UniProtKB-UniRule"/>
</dbReference>
<dbReference type="CDD" id="cd00306">
    <property type="entry name" value="Peptidases_S8_S53"/>
    <property type="match status" value="1"/>
</dbReference>
<keyword evidence="4 5" id="KW-0720">Serine protease</keyword>
<gene>
    <name evidence="8" type="ORF">BJ993_002303</name>
</gene>
<feature type="active site" description="Charge relay system" evidence="5">
    <location>
        <position position="256"/>
    </location>
</feature>
<comment type="similarity">
    <text evidence="1 5">Belongs to the peptidase S8 family.</text>
</comment>
<feature type="domain" description="Peptidase S8/S53" evidence="7">
    <location>
        <begin position="207"/>
        <end position="459"/>
    </location>
</feature>
<dbReference type="PROSITE" id="PS00138">
    <property type="entry name" value="SUBTILASE_SER"/>
    <property type="match status" value="1"/>
</dbReference>
<feature type="active site" description="Charge relay system" evidence="5">
    <location>
        <position position="214"/>
    </location>
</feature>
<feature type="active site" description="Charge relay system" evidence="5">
    <location>
        <position position="427"/>
    </location>
</feature>
<evidence type="ECO:0000256" key="3">
    <source>
        <dbReference type="ARBA" id="ARBA00022801"/>
    </source>
</evidence>
<evidence type="ECO:0000256" key="1">
    <source>
        <dbReference type="ARBA" id="ARBA00011073"/>
    </source>
</evidence>
<comment type="caution">
    <text evidence="8">The sequence shown here is derived from an EMBL/GenBank/DDBJ whole genome shotgun (WGS) entry which is preliminary data.</text>
</comment>
<dbReference type="InterPro" id="IPR015500">
    <property type="entry name" value="Peptidase_S8_subtilisin-rel"/>
</dbReference>
<accession>A0A7Z0CNI5</accession>
<dbReference type="InterPro" id="IPR050131">
    <property type="entry name" value="Peptidase_S8_subtilisin-like"/>
</dbReference>
<organism evidence="8 9">
    <name type="scientific">Nocardioides aromaticivorans</name>
    <dbReference type="NCBI Taxonomy" id="200618"/>
    <lineage>
        <taxon>Bacteria</taxon>
        <taxon>Bacillati</taxon>
        <taxon>Actinomycetota</taxon>
        <taxon>Actinomycetes</taxon>
        <taxon>Propionibacteriales</taxon>
        <taxon>Nocardioidaceae</taxon>
        <taxon>Nocardioides</taxon>
    </lineage>
</organism>
<dbReference type="Pfam" id="PF00082">
    <property type="entry name" value="Peptidase_S8"/>
    <property type="match status" value="1"/>
</dbReference>
<dbReference type="InterPro" id="IPR023828">
    <property type="entry name" value="Peptidase_S8_Ser-AS"/>
</dbReference>
<dbReference type="SUPFAM" id="SSF52743">
    <property type="entry name" value="Subtilisin-like"/>
    <property type="match status" value="1"/>
</dbReference>
<keyword evidence="3 5" id="KW-0378">Hydrolase</keyword>
<keyword evidence="2 5" id="KW-0645">Protease</keyword>
<reference evidence="8 9" key="1">
    <citation type="submission" date="2020-07" db="EMBL/GenBank/DDBJ databases">
        <title>Sequencing the genomes of 1000 actinobacteria strains.</title>
        <authorList>
            <person name="Klenk H.-P."/>
        </authorList>
    </citation>
    <scope>NUCLEOTIDE SEQUENCE [LARGE SCALE GENOMIC DNA]</scope>
    <source>
        <strain evidence="8 9">DSM 15131</strain>
    </source>
</reference>
<dbReference type="PANTHER" id="PTHR43806:SF11">
    <property type="entry name" value="CEREVISIN-RELATED"/>
    <property type="match status" value="1"/>
</dbReference>
<protein>
    <recommendedName>
        <fullName evidence="7">Peptidase S8/S53 domain-containing protein</fullName>
    </recommendedName>
</protein>
<dbReference type="Gene3D" id="3.40.50.200">
    <property type="entry name" value="Peptidase S8/S53 domain"/>
    <property type="match status" value="1"/>
</dbReference>
<evidence type="ECO:0000313" key="8">
    <source>
        <dbReference type="EMBL" id="NYI45223.1"/>
    </source>
</evidence>
<feature type="region of interest" description="Disordered" evidence="6">
    <location>
        <begin position="175"/>
        <end position="204"/>
    </location>
</feature>
<dbReference type="InterPro" id="IPR036852">
    <property type="entry name" value="Peptidase_S8/S53_dom_sf"/>
</dbReference>
<dbReference type="EMBL" id="JACBZM010000001">
    <property type="protein sequence ID" value="NYI45223.1"/>
    <property type="molecule type" value="Genomic_DNA"/>
</dbReference>
<evidence type="ECO:0000256" key="4">
    <source>
        <dbReference type="ARBA" id="ARBA00022825"/>
    </source>
</evidence>
<dbReference type="PRINTS" id="PR00723">
    <property type="entry name" value="SUBTILISIN"/>
</dbReference>
<proteinExistence type="inferred from homology"/>
<dbReference type="InterPro" id="IPR000209">
    <property type="entry name" value="Peptidase_S8/S53_dom"/>
</dbReference>